<evidence type="ECO:0000256" key="4">
    <source>
        <dbReference type="ARBA" id="ARBA00022723"/>
    </source>
</evidence>
<protein>
    <recommendedName>
        <fullName evidence="8">Ribonuclease VapC</fullName>
        <shortName evidence="8">RNase VapC</shortName>
        <ecNumber evidence="8">3.1.-.-</ecNumber>
    </recommendedName>
    <alternativeName>
        <fullName evidence="8">Toxin VapC</fullName>
    </alternativeName>
</protein>
<feature type="domain" description="PIN" evidence="9">
    <location>
        <begin position="3"/>
        <end position="124"/>
    </location>
</feature>
<evidence type="ECO:0000313" key="10">
    <source>
        <dbReference type="EMBL" id="BDE95354.1"/>
    </source>
</evidence>
<dbReference type="InterPro" id="IPR050556">
    <property type="entry name" value="Type_II_TA_system_RNase"/>
</dbReference>
<evidence type="ECO:0000313" key="11">
    <source>
        <dbReference type="Proteomes" id="UP001320544"/>
    </source>
</evidence>
<dbReference type="Pfam" id="PF01850">
    <property type="entry name" value="PIN"/>
    <property type="match status" value="1"/>
</dbReference>
<comment type="similarity">
    <text evidence="7 8">Belongs to the PINc/VapC protein family.</text>
</comment>
<dbReference type="RefSeq" id="WP_244412576.1">
    <property type="nucleotide sequence ID" value="NZ_AP025564.1"/>
</dbReference>
<sequence length="136" mass="15021">MLLLDTCVCIEFLRGSMPGVLKALRSHDPREIMVPAVVEAELRLGALKSAKPQENLLKTELFLDPFERAAFDSRCAEEYASIRAELETRGKTIGPNDLMIAATAKAHGATLVTNNVREFERVPGLKVESWALADRV</sequence>
<keyword evidence="2 8" id="KW-1277">Toxin-antitoxin system</keyword>
<dbReference type="Gene3D" id="3.40.50.1010">
    <property type="entry name" value="5'-nuclease"/>
    <property type="match status" value="1"/>
</dbReference>
<evidence type="ECO:0000256" key="6">
    <source>
        <dbReference type="ARBA" id="ARBA00022842"/>
    </source>
</evidence>
<dbReference type="CDD" id="cd09881">
    <property type="entry name" value="PIN_VapC4-5_FitB-like"/>
    <property type="match status" value="1"/>
</dbReference>
<feature type="binding site" evidence="8">
    <location>
        <position position="5"/>
    </location>
    <ligand>
        <name>Mg(2+)</name>
        <dbReference type="ChEBI" id="CHEBI:18420"/>
    </ligand>
</feature>
<proteinExistence type="inferred from homology"/>
<evidence type="ECO:0000256" key="8">
    <source>
        <dbReference type="HAMAP-Rule" id="MF_00265"/>
    </source>
</evidence>
<comment type="cofactor">
    <cofactor evidence="1 8">
        <name>Mg(2+)</name>
        <dbReference type="ChEBI" id="CHEBI:18420"/>
    </cofactor>
</comment>
<keyword evidence="5 8" id="KW-0378">Hydrolase</keyword>
<dbReference type="HAMAP" id="MF_00265">
    <property type="entry name" value="VapC_Nob1"/>
    <property type="match status" value="1"/>
</dbReference>
<dbReference type="SUPFAM" id="SSF88723">
    <property type="entry name" value="PIN domain-like"/>
    <property type="match status" value="1"/>
</dbReference>
<dbReference type="PANTHER" id="PTHR33653">
    <property type="entry name" value="RIBONUCLEASE VAPC2"/>
    <property type="match status" value="1"/>
</dbReference>
<reference evidence="10 11" key="1">
    <citation type="submission" date="2022-01" db="EMBL/GenBank/DDBJ databases">
        <title>Novel bile acid biosynthetic pathways are enriched in the microbiome of centenarians.</title>
        <authorList>
            <person name="Sato Y."/>
            <person name="Atarashi K."/>
            <person name="Plichta R.D."/>
            <person name="Arai Y."/>
            <person name="Sasajima S."/>
            <person name="Kearney M.S."/>
            <person name="Suda W."/>
            <person name="Takeshita K."/>
            <person name="Sasaki T."/>
            <person name="Okamoto S."/>
            <person name="Skelly N.A."/>
            <person name="Okamura Y."/>
            <person name="Vlamakis H."/>
            <person name="Li Y."/>
            <person name="Tanoue T."/>
            <person name="Takei H."/>
            <person name="Nittono H."/>
            <person name="Narushima S."/>
            <person name="Irie J."/>
            <person name="Itoh H."/>
            <person name="Moriya K."/>
            <person name="Sugiura Y."/>
            <person name="Suematsu M."/>
            <person name="Moritoki N."/>
            <person name="Shibata S."/>
            <person name="Littman R.D."/>
            <person name="Fischbach A.M."/>
            <person name="Uwamino Y."/>
            <person name="Inoue T."/>
            <person name="Honda A."/>
            <person name="Hattori M."/>
            <person name="Murai T."/>
            <person name="Xavier J.R."/>
            <person name="Hirose N."/>
            <person name="Honda K."/>
        </authorList>
    </citation>
    <scope>NUCLEOTIDE SEQUENCE [LARGE SCALE GENOMIC DNA]</scope>
    <source>
        <strain evidence="10 11">CE91-St30</strain>
    </source>
</reference>
<dbReference type="InterPro" id="IPR022907">
    <property type="entry name" value="VapC_family"/>
</dbReference>
<keyword evidence="3 8" id="KW-0540">Nuclease</keyword>
<organism evidence="10 11">
    <name type="scientific">Raoultibacter timonensis</name>
    <dbReference type="NCBI Taxonomy" id="1907662"/>
    <lineage>
        <taxon>Bacteria</taxon>
        <taxon>Bacillati</taxon>
        <taxon>Actinomycetota</taxon>
        <taxon>Coriobacteriia</taxon>
        <taxon>Eggerthellales</taxon>
        <taxon>Eggerthellaceae</taxon>
        <taxon>Raoultibacter</taxon>
    </lineage>
</organism>
<keyword evidence="6 8" id="KW-0460">Magnesium</keyword>
<evidence type="ECO:0000256" key="5">
    <source>
        <dbReference type="ARBA" id="ARBA00022801"/>
    </source>
</evidence>
<dbReference type="EC" id="3.1.-.-" evidence="8"/>
<name>A0ABN6MDM7_9ACTN</name>
<dbReference type="Proteomes" id="UP001320544">
    <property type="component" value="Chromosome"/>
</dbReference>
<evidence type="ECO:0000256" key="2">
    <source>
        <dbReference type="ARBA" id="ARBA00022649"/>
    </source>
</evidence>
<feature type="binding site" evidence="8">
    <location>
        <position position="97"/>
    </location>
    <ligand>
        <name>Mg(2+)</name>
        <dbReference type="ChEBI" id="CHEBI:18420"/>
    </ligand>
</feature>
<evidence type="ECO:0000256" key="3">
    <source>
        <dbReference type="ARBA" id="ARBA00022722"/>
    </source>
</evidence>
<accession>A0ABN6MDM7</accession>
<keyword evidence="4 8" id="KW-0479">Metal-binding</keyword>
<keyword evidence="11" id="KW-1185">Reference proteome</keyword>
<evidence type="ECO:0000259" key="9">
    <source>
        <dbReference type="Pfam" id="PF01850"/>
    </source>
</evidence>
<gene>
    <name evidence="8" type="primary">vapC</name>
    <name evidence="10" type="ORF">CE91St30_06870</name>
</gene>
<dbReference type="PANTHER" id="PTHR33653:SF1">
    <property type="entry name" value="RIBONUCLEASE VAPC2"/>
    <property type="match status" value="1"/>
</dbReference>
<dbReference type="InterPro" id="IPR002716">
    <property type="entry name" value="PIN_dom"/>
</dbReference>
<keyword evidence="8" id="KW-0800">Toxin</keyword>
<evidence type="ECO:0000256" key="1">
    <source>
        <dbReference type="ARBA" id="ARBA00001946"/>
    </source>
</evidence>
<evidence type="ECO:0000256" key="7">
    <source>
        <dbReference type="ARBA" id="ARBA00038093"/>
    </source>
</evidence>
<dbReference type="InterPro" id="IPR029060">
    <property type="entry name" value="PIN-like_dom_sf"/>
</dbReference>
<dbReference type="EMBL" id="AP025564">
    <property type="protein sequence ID" value="BDE95354.1"/>
    <property type="molecule type" value="Genomic_DNA"/>
</dbReference>
<comment type="function">
    <text evidence="8">Toxic component of a toxin-antitoxin (TA) system. An RNase.</text>
</comment>